<evidence type="ECO:0000256" key="4">
    <source>
        <dbReference type="ARBA" id="ARBA00023163"/>
    </source>
</evidence>
<dbReference type="InterPro" id="IPR003194">
    <property type="entry name" value="TFIIA_gsu"/>
</dbReference>
<dbReference type="Pfam" id="PF02751">
    <property type="entry name" value="TFIIA_gamma_C"/>
    <property type="match status" value="1"/>
</dbReference>
<dbReference type="Pfam" id="PF02268">
    <property type="entry name" value="TFIIA_gamma_N"/>
    <property type="match status" value="1"/>
</dbReference>
<comment type="subcellular location">
    <subcellularLocation>
        <location evidence="1 6">Nucleus</location>
    </subcellularLocation>
</comment>
<protein>
    <recommendedName>
        <fullName evidence="6">Transcription initiation factor IIA subunit 2</fullName>
    </recommendedName>
</protein>
<evidence type="ECO:0000259" key="8">
    <source>
        <dbReference type="Pfam" id="PF02751"/>
    </source>
</evidence>
<keyword evidence="5 6" id="KW-0539">Nucleus</keyword>
<dbReference type="Gene3D" id="2.30.18.10">
    <property type="entry name" value="Transcription factor IIA (TFIIA), beta-barrel domain"/>
    <property type="match status" value="1"/>
</dbReference>
<comment type="function">
    <text evidence="6">TFIIA is a component of the transcription machinery of RNA polymerase II and plays an important role in transcriptional activation.</text>
</comment>
<dbReference type="CDD" id="cd10014">
    <property type="entry name" value="TFIIA_gamma_C"/>
    <property type="match status" value="1"/>
</dbReference>
<dbReference type="Gene3D" id="1.10.287.190">
    <property type="entry name" value="Transcription factor IIA gamma subunit, alpha-helical domain"/>
    <property type="match status" value="1"/>
</dbReference>
<evidence type="ECO:0000256" key="6">
    <source>
        <dbReference type="PIRNR" id="PIRNR009415"/>
    </source>
</evidence>
<dbReference type="GO" id="GO:0005672">
    <property type="term" value="C:transcription factor TFIIA complex"/>
    <property type="evidence" value="ECO:0007669"/>
    <property type="project" value="InterPro"/>
</dbReference>
<sequence length="127" mass="14582">MVYQVYRATTLGLALQATLEELLREGILTEQLVHFVLATFDKCMTNGFKRVHNKVEIKDGKLRAYRYCDNVWTLILDNMGIIERRFSAIEGGPIDRIKIVACDGNMEKLLNPFGTEPTMENSKKRSR</sequence>
<dbReference type="InterPro" id="IPR009088">
    <property type="entry name" value="TFIIA_b-brl"/>
</dbReference>
<organism evidence="9 10">
    <name type="scientific">Acrobeloides nanus</name>
    <dbReference type="NCBI Taxonomy" id="290746"/>
    <lineage>
        <taxon>Eukaryota</taxon>
        <taxon>Metazoa</taxon>
        <taxon>Ecdysozoa</taxon>
        <taxon>Nematoda</taxon>
        <taxon>Chromadorea</taxon>
        <taxon>Rhabditida</taxon>
        <taxon>Tylenchina</taxon>
        <taxon>Cephalobomorpha</taxon>
        <taxon>Cephaloboidea</taxon>
        <taxon>Cephalobidae</taxon>
        <taxon>Acrobeloides</taxon>
    </lineage>
</organism>
<dbReference type="Proteomes" id="UP000887540">
    <property type="component" value="Unplaced"/>
</dbReference>
<dbReference type="SUPFAM" id="SSF50784">
    <property type="entry name" value="Transcription factor IIA (TFIIA), beta-barrel domain"/>
    <property type="match status" value="1"/>
</dbReference>
<dbReference type="WBParaSite" id="ACRNAN_Path_254.g957.t1">
    <property type="protein sequence ID" value="ACRNAN_Path_254.g957.t1"/>
    <property type="gene ID" value="ACRNAN_Path_254.g957"/>
</dbReference>
<dbReference type="PANTHER" id="PTHR10966">
    <property type="entry name" value="TRANSCRIPTION INITIATION FACTOR IIA SUBUNIT 2"/>
    <property type="match status" value="1"/>
</dbReference>
<evidence type="ECO:0000313" key="10">
    <source>
        <dbReference type="WBParaSite" id="ACRNAN_Path_254.g957.t1"/>
    </source>
</evidence>
<keyword evidence="9" id="KW-1185">Reference proteome</keyword>
<dbReference type="InterPro" id="IPR015872">
    <property type="entry name" value="TFIIA_gsu_N"/>
</dbReference>
<evidence type="ECO:0000259" key="7">
    <source>
        <dbReference type="Pfam" id="PF02268"/>
    </source>
</evidence>
<dbReference type="SUPFAM" id="SSF47396">
    <property type="entry name" value="Transcription factor IIA (TFIIA), alpha-helical domain"/>
    <property type="match status" value="1"/>
</dbReference>
<reference evidence="10" key="1">
    <citation type="submission" date="2022-11" db="UniProtKB">
        <authorList>
            <consortium name="WormBaseParasite"/>
        </authorList>
    </citation>
    <scope>IDENTIFICATION</scope>
</reference>
<evidence type="ECO:0000256" key="5">
    <source>
        <dbReference type="ARBA" id="ARBA00023242"/>
    </source>
</evidence>
<dbReference type="InterPro" id="IPR015871">
    <property type="entry name" value="TFIIA_gsu_C"/>
</dbReference>
<dbReference type="AlphaFoldDB" id="A0A914C471"/>
<evidence type="ECO:0000256" key="2">
    <source>
        <dbReference type="ARBA" id="ARBA00007675"/>
    </source>
</evidence>
<feature type="domain" description="Transcription initiation factor IIA gamma subunit N-terminal" evidence="7">
    <location>
        <begin position="3"/>
        <end position="46"/>
    </location>
</feature>
<comment type="similarity">
    <text evidence="2 6">Belongs to the TFIIA subunit 2 family.</text>
</comment>
<dbReference type="GO" id="GO:0006367">
    <property type="term" value="P:transcription initiation at RNA polymerase II promoter"/>
    <property type="evidence" value="ECO:0007669"/>
    <property type="project" value="InterPro"/>
</dbReference>
<dbReference type="CDD" id="cd10145">
    <property type="entry name" value="TFIIA_gamma_N"/>
    <property type="match status" value="1"/>
</dbReference>
<dbReference type="InterPro" id="IPR009083">
    <property type="entry name" value="TFIIA_a-hlx"/>
</dbReference>
<feature type="domain" description="Transcription initiation factor IIA gamma subunit C-terminal" evidence="8">
    <location>
        <begin position="60"/>
        <end position="104"/>
    </location>
</feature>
<evidence type="ECO:0000256" key="1">
    <source>
        <dbReference type="ARBA" id="ARBA00004123"/>
    </source>
</evidence>
<keyword evidence="4 6" id="KW-0804">Transcription</keyword>
<evidence type="ECO:0000256" key="3">
    <source>
        <dbReference type="ARBA" id="ARBA00023015"/>
    </source>
</evidence>
<evidence type="ECO:0000313" key="9">
    <source>
        <dbReference type="Proteomes" id="UP000887540"/>
    </source>
</evidence>
<keyword evidence="3 6" id="KW-0805">Transcription regulation</keyword>
<proteinExistence type="inferred from homology"/>
<name>A0A914C471_9BILA</name>
<dbReference type="PIRSF" id="PIRSF009415">
    <property type="entry name" value="Hum_TFIIA_gamma"/>
    <property type="match status" value="1"/>
</dbReference>
<accession>A0A914C471</accession>